<gene>
    <name evidence="6" type="ORF">CRN52_25070</name>
</gene>
<organism evidence="6 7">
    <name type="scientific">Vibrio vulnificus</name>
    <dbReference type="NCBI Taxonomy" id="672"/>
    <lineage>
        <taxon>Bacteria</taxon>
        <taxon>Pseudomonadati</taxon>
        <taxon>Pseudomonadota</taxon>
        <taxon>Gammaproteobacteria</taxon>
        <taxon>Vibrionales</taxon>
        <taxon>Vibrionaceae</taxon>
        <taxon>Vibrio</taxon>
    </lineage>
</organism>
<evidence type="ECO:0000256" key="2">
    <source>
        <dbReference type="ARBA" id="ARBA00023015"/>
    </source>
</evidence>
<dbReference type="SUPFAM" id="SSF53850">
    <property type="entry name" value="Periplasmic binding protein-like II"/>
    <property type="match status" value="1"/>
</dbReference>
<proteinExistence type="inferred from homology"/>
<dbReference type="Gene3D" id="3.40.190.10">
    <property type="entry name" value="Periplasmic binding protein-like II"/>
    <property type="match status" value="2"/>
</dbReference>
<dbReference type="Proteomes" id="UP000237466">
    <property type="component" value="Unassembled WGS sequence"/>
</dbReference>
<keyword evidence="2" id="KW-0805">Transcription regulation</keyword>
<accession>A0A2S3QWM3</accession>
<dbReference type="Gene3D" id="1.10.10.10">
    <property type="entry name" value="Winged helix-like DNA-binding domain superfamily/Winged helix DNA-binding domain"/>
    <property type="match status" value="1"/>
</dbReference>
<dbReference type="InterPro" id="IPR000847">
    <property type="entry name" value="LysR_HTH_N"/>
</dbReference>
<keyword evidence="3" id="KW-0238">DNA-binding</keyword>
<dbReference type="Pfam" id="PF00126">
    <property type="entry name" value="HTH_1"/>
    <property type="match status" value="1"/>
</dbReference>
<evidence type="ECO:0000256" key="3">
    <source>
        <dbReference type="ARBA" id="ARBA00023125"/>
    </source>
</evidence>
<keyword evidence="4" id="KW-0804">Transcription</keyword>
<dbReference type="PANTHER" id="PTHR30118:SF15">
    <property type="entry name" value="TRANSCRIPTIONAL REGULATORY PROTEIN"/>
    <property type="match status" value="1"/>
</dbReference>
<feature type="domain" description="HTH lysR-type" evidence="5">
    <location>
        <begin position="9"/>
        <end position="66"/>
    </location>
</feature>
<reference evidence="6 7" key="1">
    <citation type="journal article" date="2018" name="Front. Microbiol.">
        <title>Phylogeny of Vibrio vulnificus from the Analysis of the Core-Genome: Implications for Intra-Species Taxonomy.</title>
        <authorList>
            <person name="Roig F.J."/>
            <person name="Gonzalez-Candelas F."/>
            <person name="Sanjuan E."/>
            <person name="Fouz B."/>
            <person name="Feil E.J."/>
            <person name="Llorens C."/>
            <person name="Baker-Austin C."/>
            <person name="Oliver J.D."/>
            <person name="Danin-Poleg Y."/>
            <person name="Gibas C.J."/>
            <person name="Kashi Y."/>
            <person name="Gulig P.A."/>
            <person name="Morrison S.S."/>
            <person name="Amaro C."/>
        </authorList>
    </citation>
    <scope>NUCLEOTIDE SEQUENCE [LARGE SCALE GENOMIC DNA]</scope>
    <source>
        <strain evidence="6 7">CECT4608</strain>
    </source>
</reference>
<evidence type="ECO:0000259" key="5">
    <source>
        <dbReference type="PROSITE" id="PS50931"/>
    </source>
</evidence>
<dbReference type="InterPro" id="IPR036388">
    <property type="entry name" value="WH-like_DNA-bd_sf"/>
</dbReference>
<dbReference type="InterPro" id="IPR005119">
    <property type="entry name" value="LysR_subst-bd"/>
</dbReference>
<evidence type="ECO:0000256" key="4">
    <source>
        <dbReference type="ARBA" id="ARBA00023163"/>
    </source>
</evidence>
<dbReference type="GO" id="GO:0003677">
    <property type="term" value="F:DNA binding"/>
    <property type="evidence" value="ECO:0007669"/>
    <property type="project" value="UniProtKB-KW"/>
</dbReference>
<dbReference type="InterPro" id="IPR050389">
    <property type="entry name" value="LysR-type_TF"/>
</dbReference>
<protein>
    <submittedName>
        <fullName evidence="6">LysR family transcriptional regulator</fullName>
    </submittedName>
</protein>
<dbReference type="Pfam" id="PF03466">
    <property type="entry name" value="LysR_substrate"/>
    <property type="match status" value="1"/>
</dbReference>
<evidence type="ECO:0000256" key="1">
    <source>
        <dbReference type="ARBA" id="ARBA00009437"/>
    </source>
</evidence>
<sequence length="301" mass="34112">MDEINWKNIDLNLLVVFSYLYRYRSVSVAAEKSFVSQSAMSHSLNRLRGLFDDVLFVRKGHKMEPSERAHQVAPQIHQLLSVISGELLAKPPFSPQAFDGVCRIGMTDYAEFIFAPKLYDAIRQQAPKAQVSFINVNRNNYVSLIEQEKLDVVIGSIPVLEEPFEAQRLYTEKHVCLCDPQQVDVTRMDIEQFAAIEQALVSPDGQLSTQVDKLLASQGLSRRVTVASRNFLTIRSLLSHRALIAIVPERMALAQGFDDRLTSFEPPIEVADFDISLVWHSATGNSEKGMWLREVIRQQIH</sequence>
<dbReference type="PROSITE" id="PS50931">
    <property type="entry name" value="HTH_LYSR"/>
    <property type="match status" value="1"/>
</dbReference>
<dbReference type="AlphaFoldDB" id="A0A2S3QWM3"/>
<dbReference type="GO" id="GO:0003700">
    <property type="term" value="F:DNA-binding transcription factor activity"/>
    <property type="evidence" value="ECO:0007669"/>
    <property type="project" value="InterPro"/>
</dbReference>
<dbReference type="EMBL" id="PDGH01000146">
    <property type="protein sequence ID" value="POB42256.1"/>
    <property type="molecule type" value="Genomic_DNA"/>
</dbReference>
<dbReference type="PANTHER" id="PTHR30118">
    <property type="entry name" value="HTH-TYPE TRANSCRIPTIONAL REGULATOR LEUO-RELATED"/>
    <property type="match status" value="1"/>
</dbReference>
<comment type="caution">
    <text evidence="6">The sequence shown here is derived from an EMBL/GenBank/DDBJ whole genome shotgun (WGS) entry which is preliminary data.</text>
</comment>
<dbReference type="RefSeq" id="WP_103201356.1">
    <property type="nucleotide sequence ID" value="NZ_AP026552.1"/>
</dbReference>
<comment type="similarity">
    <text evidence="1">Belongs to the LysR transcriptional regulatory family.</text>
</comment>
<name>A0A2S3QWM3_VIBVL</name>
<evidence type="ECO:0000313" key="7">
    <source>
        <dbReference type="Proteomes" id="UP000237466"/>
    </source>
</evidence>
<evidence type="ECO:0000313" key="6">
    <source>
        <dbReference type="EMBL" id="POB42256.1"/>
    </source>
</evidence>
<dbReference type="InterPro" id="IPR036390">
    <property type="entry name" value="WH_DNA-bd_sf"/>
</dbReference>
<dbReference type="SUPFAM" id="SSF46785">
    <property type="entry name" value="Winged helix' DNA-binding domain"/>
    <property type="match status" value="1"/>
</dbReference>